<dbReference type="Proteomes" id="UP000480178">
    <property type="component" value="Chromosome"/>
</dbReference>
<keyword evidence="1" id="KW-0732">Signal</keyword>
<evidence type="ECO:0000256" key="1">
    <source>
        <dbReference type="SAM" id="SignalP"/>
    </source>
</evidence>
<dbReference type="KEGG" id="rhoz:GXP67_12830"/>
<proteinExistence type="predicted"/>
<reference evidence="2 3" key="1">
    <citation type="submission" date="2020-01" db="EMBL/GenBank/DDBJ databases">
        <authorList>
            <person name="Kim M.K."/>
        </authorList>
    </citation>
    <scope>NUCLEOTIDE SEQUENCE [LARGE SCALE GENOMIC DNA]</scope>
    <source>
        <strain evidence="2 3">172606-1</strain>
    </source>
</reference>
<evidence type="ECO:0000313" key="3">
    <source>
        <dbReference type="Proteomes" id="UP000480178"/>
    </source>
</evidence>
<dbReference type="AlphaFoldDB" id="A0A6C0GHL7"/>
<organism evidence="2 3">
    <name type="scientific">Rhodocytophaga rosea</name>
    <dbReference type="NCBI Taxonomy" id="2704465"/>
    <lineage>
        <taxon>Bacteria</taxon>
        <taxon>Pseudomonadati</taxon>
        <taxon>Bacteroidota</taxon>
        <taxon>Cytophagia</taxon>
        <taxon>Cytophagales</taxon>
        <taxon>Rhodocytophagaceae</taxon>
        <taxon>Rhodocytophaga</taxon>
    </lineage>
</organism>
<feature type="chain" id="PRO_5025488443" evidence="1">
    <location>
        <begin position="32"/>
        <end position="132"/>
    </location>
</feature>
<feature type="signal peptide" evidence="1">
    <location>
        <begin position="1"/>
        <end position="31"/>
    </location>
</feature>
<accession>A0A6C0GHL7</accession>
<protein>
    <submittedName>
        <fullName evidence="2">Uncharacterized protein</fullName>
    </submittedName>
</protein>
<dbReference type="EMBL" id="CP048222">
    <property type="protein sequence ID" value="QHT67449.1"/>
    <property type="molecule type" value="Genomic_DNA"/>
</dbReference>
<dbReference type="RefSeq" id="WP_162443478.1">
    <property type="nucleotide sequence ID" value="NZ_CP048222.1"/>
</dbReference>
<keyword evidence="3" id="KW-1185">Reference proteome</keyword>
<sequence>MNTAKTSASLLTKFCMALFAMICISTGTLFAQAKSGQELTVKGEVLDLSCYMKSGAKGPEHKGCATGCLKNGNPVGLLTADGKVYLLVEDHKNADPYTQIKTLPAEQVTVTGTFQERNGLPGIVLAKMEMAK</sequence>
<gene>
    <name evidence="2" type="ORF">GXP67_12830</name>
</gene>
<name>A0A6C0GHL7_9BACT</name>
<evidence type="ECO:0000313" key="2">
    <source>
        <dbReference type="EMBL" id="QHT67449.1"/>
    </source>
</evidence>